<dbReference type="PANTHER" id="PTHR30086:SF20">
    <property type="entry name" value="ARGININE EXPORTER PROTEIN ARGO-RELATED"/>
    <property type="match status" value="1"/>
</dbReference>
<dbReference type="EMBL" id="JBFMIA010000010">
    <property type="protein sequence ID" value="MEW9502439.1"/>
    <property type="molecule type" value="Genomic_DNA"/>
</dbReference>
<dbReference type="Proteomes" id="UP001556040">
    <property type="component" value="Unassembled WGS sequence"/>
</dbReference>
<dbReference type="RefSeq" id="WP_367779930.1">
    <property type="nucleotide sequence ID" value="NZ_JBFMIA010000010.1"/>
</dbReference>
<sequence length="208" mass="23248">MHDFLMFVVLSIFLVILPGPDTVLVIQGASSRGKKEGLRTVFGITTGVLVHTSAAVLGLSIIIVNSSFLFETLKFVGAVYLVYIGVSTLIASRKRKNKHYQAQKKPFKLVQSGFKKGLVTNVVNPKVAVFFLTFLPQFINVEKGSFLQFLGLGLTYCLLTFIWFCFVLYLIKFIKNWMNRPSTQSVIERVSGSVLVIFGLKLAFEKQP</sequence>
<protein>
    <submittedName>
        <fullName evidence="7">LysE family translocator</fullName>
    </submittedName>
</protein>
<keyword evidence="5 6" id="KW-0472">Membrane</keyword>
<dbReference type="PANTHER" id="PTHR30086">
    <property type="entry name" value="ARGININE EXPORTER PROTEIN ARGO"/>
    <property type="match status" value="1"/>
</dbReference>
<evidence type="ECO:0000256" key="3">
    <source>
        <dbReference type="ARBA" id="ARBA00022692"/>
    </source>
</evidence>
<feature type="transmembrane region" description="Helical" evidence="6">
    <location>
        <begin position="6"/>
        <end position="29"/>
    </location>
</feature>
<feature type="transmembrane region" description="Helical" evidence="6">
    <location>
        <begin position="41"/>
        <end position="63"/>
    </location>
</feature>
<feature type="transmembrane region" description="Helical" evidence="6">
    <location>
        <begin position="146"/>
        <end position="171"/>
    </location>
</feature>
<evidence type="ECO:0000313" key="7">
    <source>
        <dbReference type="EMBL" id="MEW9502439.1"/>
    </source>
</evidence>
<proteinExistence type="predicted"/>
<accession>A0ABV3Q524</accession>
<feature type="transmembrane region" description="Helical" evidence="6">
    <location>
        <begin position="75"/>
        <end position="92"/>
    </location>
</feature>
<dbReference type="PIRSF" id="PIRSF006324">
    <property type="entry name" value="LeuE"/>
    <property type="match status" value="1"/>
</dbReference>
<evidence type="ECO:0000256" key="5">
    <source>
        <dbReference type="ARBA" id="ARBA00023136"/>
    </source>
</evidence>
<keyword evidence="8" id="KW-1185">Reference proteome</keyword>
<reference evidence="7 8" key="1">
    <citation type="journal article" date="1979" name="Int. J. Syst. Evol. Microbiol.">
        <title>Bacillus globisporus subsp. marinus subsp. nov.</title>
        <authorList>
            <person name="Liu H."/>
        </authorList>
    </citation>
    <scope>NUCLEOTIDE SEQUENCE [LARGE SCALE GENOMIC DNA]</scope>
    <source>
        <strain evidence="7 8">DSM 1297</strain>
    </source>
</reference>
<dbReference type="Pfam" id="PF01810">
    <property type="entry name" value="LysE"/>
    <property type="match status" value="1"/>
</dbReference>
<keyword evidence="4 6" id="KW-1133">Transmembrane helix</keyword>
<evidence type="ECO:0000256" key="1">
    <source>
        <dbReference type="ARBA" id="ARBA00004651"/>
    </source>
</evidence>
<evidence type="ECO:0000256" key="6">
    <source>
        <dbReference type="SAM" id="Phobius"/>
    </source>
</evidence>
<keyword evidence="3 6" id="KW-0812">Transmembrane</keyword>
<keyword evidence="2" id="KW-1003">Cell membrane</keyword>
<dbReference type="InterPro" id="IPR001123">
    <property type="entry name" value="LeuE-type"/>
</dbReference>
<evidence type="ECO:0000256" key="2">
    <source>
        <dbReference type="ARBA" id="ARBA00022475"/>
    </source>
</evidence>
<name>A0ABV3Q524_9BACL</name>
<evidence type="ECO:0000256" key="4">
    <source>
        <dbReference type="ARBA" id="ARBA00022989"/>
    </source>
</evidence>
<evidence type="ECO:0000313" key="8">
    <source>
        <dbReference type="Proteomes" id="UP001556040"/>
    </source>
</evidence>
<organism evidence="7 8">
    <name type="scientific">Jeotgalibacillus marinus</name>
    <dbReference type="NCBI Taxonomy" id="86667"/>
    <lineage>
        <taxon>Bacteria</taxon>
        <taxon>Bacillati</taxon>
        <taxon>Bacillota</taxon>
        <taxon>Bacilli</taxon>
        <taxon>Bacillales</taxon>
        <taxon>Caryophanaceae</taxon>
        <taxon>Jeotgalibacillus</taxon>
    </lineage>
</organism>
<comment type="caution">
    <text evidence="7">The sequence shown here is derived from an EMBL/GenBank/DDBJ whole genome shotgun (WGS) entry which is preliminary data.</text>
</comment>
<comment type="subcellular location">
    <subcellularLocation>
        <location evidence="1">Cell membrane</location>
        <topology evidence="1">Multi-pass membrane protein</topology>
    </subcellularLocation>
</comment>
<feature type="transmembrane region" description="Helical" evidence="6">
    <location>
        <begin position="113"/>
        <end position="134"/>
    </location>
</feature>
<gene>
    <name evidence="7" type="ORF">AB1471_11610</name>
</gene>